<dbReference type="Proteomes" id="UP000501926">
    <property type="component" value="Chromosome"/>
</dbReference>
<dbReference type="InterPro" id="IPR015422">
    <property type="entry name" value="PyrdxlP-dep_Trfase_small"/>
</dbReference>
<dbReference type="EMBL" id="CP049055">
    <property type="protein sequence ID" value="QII10583.1"/>
    <property type="molecule type" value="Genomic_DNA"/>
</dbReference>
<evidence type="ECO:0000313" key="1">
    <source>
        <dbReference type="EMBL" id="QII10583.1"/>
    </source>
</evidence>
<reference evidence="1 2" key="1">
    <citation type="submission" date="2020-02" db="EMBL/GenBank/DDBJ databases">
        <title>Newly sequenced genome of strain CSTR1 showed variability in Candidatus Kuenenia stuttgartiensis genomes.</title>
        <authorList>
            <person name="Ding C."/>
            <person name="Adrian L."/>
        </authorList>
    </citation>
    <scope>NUCLEOTIDE SEQUENCE [LARGE SCALE GENOMIC DNA]</scope>
    <source>
        <strain evidence="1 2">CSTR1</strain>
    </source>
</reference>
<dbReference type="Gene3D" id="3.90.1150.10">
    <property type="entry name" value="Aspartate Aminotransferase, domain 1"/>
    <property type="match status" value="1"/>
</dbReference>
<protein>
    <submittedName>
        <fullName evidence="1">Uncharacterized protein</fullName>
    </submittedName>
</protein>
<dbReference type="AlphaFoldDB" id="A0A6G7GMN4"/>
<organism evidence="1 2">
    <name type="scientific">Kuenenia stuttgartiensis</name>
    <dbReference type="NCBI Taxonomy" id="174633"/>
    <lineage>
        <taxon>Bacteria</taxon>
        <taxon>Pseudomonadati</taxon>
        <taxon>Planctomycetota</taxon>
        <taxon>Candidatus Brocadiia</taxon>
        <taxon>Candidatus Brocadiales</taxon>
        <taxon>Candidatus Brocadiaceae</taxon>
        <taxon>Candidatus Kuenenia</taxon>
    </lineage>
</organism>
<accession>A0A6G7GMN4</accession>
<name>A0A6G7GMN4_KUEST</name>
<evidence type="ECO:0000313" key="2">
    <source>
        <dbReference type="Proteomes" id="UP000501926"/>
    </source>
</evidence>
<gene>
    <name evidence="1" type="ORF">KsCSTR_12040</name>
</gene>
<sequence>MYYLLGTTGICVVPLTGFCCTRKGFRITLLEADDEKRKWTWNTIAEI</sequence>
<proteinExistence type="predicted"/>